<dbReference type="Proteomes" id="UP000516046">
    <property type="component" value="Chromosome"/>
</dbReference>
<evidence type="ECO:0000259" key="5">
    <source>
        <dbReference type="Pfam" id="PF22692"/>
    </source>
</evidence>
<evidence type="ECO:0000259" key="4">
    <source>
        <dbReference type="Pfam" id="PF06429"/>
    </source>
</evidence>
<comment type="similarity">
    <text evidence="1 2">Belongs to the flagella basal body rod proteins family.</text>
</comment>
<feature type="domain" description="Flagellar basal body rod protein N-terminal" evidence="3">
    <location>
        <begin position="5"/>
        <end position="35"/>
    </location>
</feature>
<keyword evidence="6" id="KW-0966">Cell projection</keyword>
<keyword evidence="7" id="KW-1185">Reference proteome</keyword>
<evidence type="ECO:0000313" key="6">
    <source>
        <dbReference type="EMBL" id="QNO16991.1"/>
    </source>
</evidence>
<comment type="subcellular location">
    <subcellularLocation>
        <location evidence="2">Bacterial flagellum basal body</location>
    </subcellularLocation>
</comment>
<protein>
    <submittedName>
        <fullName evidence="6">Flagellar hook-basal body protein</fullName>
    </submittedName>
</protein>
<sequence length="251" mass="26729">MLSGFYTIASGLMTQQKKLETEGNNVVNSQTPGYRTQRVTATPFEQELYTRFENGNTENIGYASPATIVKNLTTRFNADNIKTTDRSMDVAIDGNGYFTIAGSDGKKYITRNGGFDVDDEGYLELPDCGRVLGTDKQPIKVGDTNFTVLSGGTVLTSAGQQAGTIMLTTPADDAELTQYSNGLFGAPANAPTGAAGGSVTLRQKALESSNVDLNREVSMLMEAQSALKSCSSALQIYDQINQKAASQIASV</sequence>
<gene>
    <name evidence="6" type="ORF">H6X83_08435</name>
</gene>
<feature type="domain" description="Flagellar hook protein FlgE/F/G-like D1" evidence="5">
    <location>
        <begin position="91"/>
        <end position="154"/>
    </location>
</feature>
<dbReference type="PANTHER" id="PTHR30435:SF19">
    <property type="entry name" value="FLAGELLAR BASAL-BODY ROD PROTEIN FLGG"/>
    <property type="match status" value="1"/>
</dbReference>
<dbReference type="InterPro" id="IPR037925">
    <property type="entry name" value="FlgE/F/G-like"/>
</dbReference>
<feature type="domain" description="Flagellar basal-body/hook protein C-terminal" evidence="4">
    <location>
        <begin position="202"/>
        <end position="246"/>
    </location>
</feature>
<dbReference type="InterPro" id="IPR010930">
    <property type="entry name" value="Flg_bb/hook_C_dom"/>
</dbReference>
<dbReference type="GO" id="GO:0009425">
    <property type="term" value="C:bacterial-type flagellum basal body"/>
    <property type="evidence" value="ECO:0007669"/>
    <property type="project" value="UniProtKB-SubCell"/>
</dbReference>
<reference evidence="6 7" key="1">
    <citation type="submission" date="2020-08" db="EMBL/GenBank/DDBJ databases">
        <authorList>
            <person name="Ren C."/>
            <person name="Gu Y."/>
            <person name="Xu Y."/>
        </authorList>
    </citation>
    <scope>NUCLEOTIDE SEQUENCE [LARGE SCALE GENOMIC DNA]</scope>
    <source>
        <strain evidence="6 7">LBM18003</strain>
    </source>
</reference>
<evidence type="ECO:0000313" key="7">
    <source>
        <dbReference type="Proteomes" id="UP000516046"/>
    </source>
</evidence>
<organism evidence="6 7">
    <name type="scientific">Caproicibacterium amylolyticum</name>
    <dbReference type="NCBI Taxonomy" id="2766537"/>
    <lineage>
        <taxon>Bacteria</taxon>
        <taxon>Bacillati</taxon>
        <taxon>Bacillota</taxon>
        <taxon>Clostridia</taxon>
        <taxon>Eubacteriales</taxon>
        <taxon>Oscillospiraceae</taxon>
        <taxon>Caproicibacterium</taxon>
    </lineage>
</organism>
<dbReference type="GO" id="GO:0071978">
    <property type="term" value="P:bacterial-type flagellum-dependent swarming motility"/>
    <property type="evidence" value="ECO:0007669"/>
    <property type="project" value="TreeGrafter"/>
</dbReference>
<dbReference type="KEGG" id="caml:H6X83_08435"/>
<dbReference type="NCBIfam" id="TIGR03506">
    <property type="entry name" value="FlgEFG_subfam"/>
    <property type="match status" value="1"/>
</dbReference>
<dbReference type="Pfam" id="PF00460">
    <property type="entry name" value="Flg_bb_rod"/>
    <property type="match status" value="1"/>
</dbReference>
<name>A0A7G9WE79_9FIRM</name>
<dbReference type="SUPFAM" id="SSF117143">
    <property type="entry name" value="Flagellar hook protein flgE"/>
    <property type="match status" value="1"/>
</dbReference>
<evidence type="ECO:0000256" key="2">
    <source>
        <dbReference type="RuleBase" id="RU362116"/>
    </source>
</evidence>
<accession>A0A7G9WE79</accession>
<dbReference type="PANTHER" id="PTHR30435">
    <property type="entry name" value="FLAGELLAR PROTEIN"/>
    <property type="match status" value="1"/>
</dbReference>
<dbReference type="InterPro" id="IPR020013">
    <property type="entry name" value="Flagellar_FlgE/F/G"/>
</dbReference>
<dbReference type="RefSeq" id="WP_212506058.1">
    <property type="nucleotide sequence ID" value="NZ_CP060696.1"/>
</dbReference>
<dbReference type="Pfam" id="PF06429">
    <property type="entry name" value="Flg_bbr_C"/>
    <property type="match status" value="1"/>
</dbReference>
<dbReference type="InterPro" id="IPR001444">
    <property type="entry name" value="Flag_bb_rod_N"/>
</dbReference>
<dbReference type="InterPro" id="IPR053967">
    <property type="entry name" value="LlgE_F_G-like_D1"/>
</dbReference>
<evidence type="ECO:0000259" key="3">
    <source>
        <dbReference type="Pfam" id="PF00460"/>
    </source>
</evidence>
<proteinExistence type="inferred from homology"/>
<evidence type="ECO:0000256" key="1">
    <source>
        <dbReference type="ARBA" id="ARBA00009677"/>
    </source>
</evidence>
<keyword evidence="2" id="KW-0975">Bacterial flagellum</keyword>
<dbReference type="AlphaFoldDB" id="A0A7G9WE79"/>
<dbReference type="Pfam" id="PF22692">
    <property type="entry name" value="LlgE_F_G_D1"/>
    <property type="match status" value="1"/>
</dbReference>
<dbReference type="EMBL" id="CP060696">
    <property type="protein sequence ID" value="QNO16991.1"/>
    <property type="molecule type" value="Genomic_DNA"/>
</dbReference>
<keyword evidence="6" id="KW-0282">Flagellum</keyword>
<keyword evidence="6" id="KW-0969">Cilium</keyword>